<dbReference type="InterPro" id="IPR040751">
    <property type="entry name" value="SbsC_C"/>
</dbReference>
<accession>A0A934MT77</accession>
<name>A0A934MT77_9BACL</name>
<dbReference type="EMBL" id="JAELUP010000110">
    <property type="protein sequence ID" value="MBJ6363969.1"/>
    <property type="molecule type" value="Genomic_DNA"/>
</dbReference>
<feature type="domain" description="S-layer protein SbsC C-terminal" evidence="2">
    <location>
        <begin position="320"/>
        <end position="402"/>
    </location>
</feature>
<feature type="domain" description="S-layer protein SbsC C-terminal" evidence="2">
    <location>
        <begin position="102"/>
        <end position="190"/>
    </location>
</feature>
<feature type="non-terminal residue" evidence="3">
    <location>
        <position position="1"/>
    </location>
</feature>
<dbReference type="Pfam" id="PF18316">
    <property type="entry name" value="S-l_SbsC_C"/>
    <property type="match status" value="4"/>
</dbReference>
<protein>
    <recommendedName>
        <fullName evidence="2">S-layer protein SbsC C-terminal domain-containing protein</fullName>
    </recommendedName>
</protein>
<reference evidence="3" key="1">
    <citation type="submission" date="2020-12" db="EMBL/GenBank/DDBJ databases">
        <authorList>
            <person name="Huq M.A."/>
        </authorList>
    </citation>
    <scope>NUCLEOTIDE SEQUENCE</scope>
    <source>
        <strain evidence="3">MAHUQ-46</strain>
    </source>
</reference>
<evidence type="ECO:0000313" key="3">
    <source>
        <dbReference type="EMBL" id="MBJ6363969.1"/>
    </source>
</evidence>
<feature type="region of interest" description="Disordered" evidence="1">
    <location>
        <begin position="88"/>
        <end position="120"/>
    </location>
</feature>
<feature type="non-terminal residue" evidence="3">
    <location>
        <position position="402"/>
    </location>
</feature>
<comment type="caution">
    <text evidence="3">The sequence shown here is derived from an EMBL/GenBank/DDBJ whole genome shotgun (WGS) entry which is preliminary data.</text>
</comment>
<evidence type="ECO:0000313" key="4">
    <source>
        <dbReference type="Proteomes" id="UP000640274"/>
    </source>
</evidence>
<keyword evidence="4" id="KW-1185">Reference proteome</keyword>
<feature type="domain" description="S-layer protein SbsC C-terminal" evidence="2">
    <location>
        <begin position="2"/>
        <end position="81"/>
    </location>
</feature>
<evidence type="ECO:0000259" key="2">
    <source>
        <dbReference type="Pfam" id="PF18316"/>
    </source>
</evidence>
<organism evidence="3 4">
    <name type="scientific">Paenibacillus roseus</name>
    <dbReference type="NCBI Taxonomy" id="2798579"/>
    <lineage>
        <taxon>Bacteria</taxon>
        <taxon>Bacillati</taxon>
        <taxon>Bacillota</taxon>
        <taxon>Bacilli</taxon>
        <taxon>Bacillales</taxon>
        <taxon>Paenibacillaceae</taxon>
        <taxon>Paenibacillus</taxon>
    </lineage>
</organism>
<gene>
    <name evidence="3" type="ORF">JFN88_22390</name>
</gene>
<evidence type="ECO:0000256" key="1">
    <source>
        <dbReference type="SAM" id="MobiDB-lite"/>
    </source>
</evidence>
<feature type="domain" description="S-layer protein SbsC C-terminal" evidence="2">
    <location>
        <begin position="211"/>
        <end position="299"/>
    </location>
</feature>
<feature type="region of interest" description="Disordered" evidence="1">
    <location>
        <begin position="195"/>
        <end position="218"/>
    </location>
</feature>
<sequence length="402" mass="41646">TKLPTSPPIPVGTGNHLVVKVSSSKIATPKAGDSAPSVGVINPYTPGSNIPGVDPVVNKYIGIYEVDSNNKVVKFTLIVLGKGDVRPQPEAAPELYPTPVPEPGDEPDTTKLPTSPPIPVGTGNHLVVKVSSSKIATPKAGDLAPSVGVINPYTPGNNIPGVDPVVNKYIGIYEVDSNNKVVKFTLIVLGKGDVRPQPEAAPELYPTPVPEPGTDPDTTKLPTDPSIPVGTGNHLVVKVSSSKIATPKAGDSAPSVGVINPYTPGSNIPGVDPVVNKYIGIYEVDSNNKVVKFTLIVLGKGDVRPQPEAAPELYPTPVPEPGTDPDTTKLPTNPPIPVGTGNHLVVKVSSSKIATPKAGDSAPSVGVINPYTPGSNIPGVDPVVNKYIGIYEVDSNNKVVKF</sequence>
<dbReference type="Proteomes" id="UP000640274">
    <property type="component" value="Unassembled WGS sequence"/>
</dbReference>
<feature type="region of interest" description="Disordered" evidence="1">
    <location>
        <begin position="304"/>
        <end position="327"/>
    </location>
</feature>
<dbReference type="AlphaFoldDB" id="A0A934MT77"/>
<proteinExistence type="predicted"/>